<evidence type="ECO:0000313" key="7">
    <source>
        <dbReference type="EMBL" id="JAS75690.1"/>
    </source>
</evidence>
<feature type="domain" description="FAM69 protein-kinase" evidence="6">
    <location>
        <begin position="170"/>
        <end position="354"/>
    </location>
</feature>
<name>A0A1B6IDF4_9HEMI</name>
<keyword evidence="4" id="KW-0732">Signal</keyword>
<evidence type="ECO:0000256" key="2">
    <source>
        <dbReference type="ARBA" id="ARBA00006338"/>
    </source>
</evidence>
<gene>
    <name evidence="8" type="ORF">g.35470</name>
    <name evidence="7" type="ORF">g.35479</name>
</gene>
<dbReference type="PANTHER" id="PTHR32073">
    <property type="entry name" value="GH11358P"/>
    <property type="match status" value="1"/>
</dbReference>
<evidence type="ECO:0000256" key="3">
    <source>
        <dbReference type="ARBA" id="ARBA00022525"/>
    </source>
</evidence>
<sequence>MSVLQNNIFGLLSLFILLVSILLIPVYNIIVLDLPSISKVNNCPLCFGRELCGCLSREHFTLNWNHFLINVLSICSHKNHIIFGKCGEDLIVVKKRPINYSQNNVNFSRIVDFTVLLESLEQTSLKQPLDINNKFTFCSSQRKLVTHFFENVVKRENNVSEVYLNLFFMALTNMEPIIQQVTKDWAVAEYLGGCGDFTVSRYCGYTLTWVMPQLDWMTRSSVAVQLLQFAFNATFRHPQFAFYFTDMSPDNFAVSSDGKVRLVDLEHIIVVDKYPEADPPANWKIQHQSFHDESVNGFAFSTQEICSHQTSDMNIYSICQGILSEKSDLLDGGLLHSPPQHMLDITRMIRECVSPPAGKTRFDIDRDLLRDLV</sequence>
<dbReference type="EMBL" id="GECU01022764">
    <property type="protein sequence ID" value="JAS84942.1"/>
    <property type="molecule type" value="Transcribed_RNA"/>
</dbReference>
<evidence type="ECO:0000256" key="4">
    <source>
        <dbReference type="ARBA" id="ARBA00022729"/>
    </source>
</evidence>
<keyword evidence="5" id="KW-1133">Transmembrane helix</keyword>
<evidence type="ECO:0000256" key="5">
    <source>
        <dbReference type="SAM" id="Phobius"/>
    </source>
</evidence>
<dbReference type="InterPro" id="IPR022049">
    <property type="entry name" value="FAM69_kinase_dom"/>
</dbReference>
<dbReference type="EMBL" id="GECU01032016">
    <property type="protein sequence ID" value="JAS75690.1"/>
    <property type="molecule type" value="Transcribed_RNA"/>
</dbReference>
<dbReference type="GO" id="GO:0005576">
    <property type="term" value="C:extracellular region"/>
    <property type="evidence" value="ECO:0007669"/>
    <property type="project" value="UniProtKB-SubCell"/>
</dbReference>
<evidence type="ECO:0000259" key="6">
    <source>
        <dbReference type="Pfam" id="PF12260"/>
    </source>
</evidence>
<dbReference type="PANTHER" id="PTHR32073:SF7">
    <property type="entry name" value="GH11358P"/>
    <property type="match status" value="1"/>
</dbReference>
<comment type="subcellular location">
    <subcellularLocation>
        <location evidence="1">Secreted</location>
    </subcellularLocation>
</comment>
<reference evidence="8" key="1">
    <citation type="submission" date="2015-11" db="EMBL/GenBank/DDBJ databases">
        <title>De novo transcriptome assembly of four potential Pierce s Disease insect vectors from Arizona vineyards.</title>
        <authorList>
            <person name="Tassone E.E."/>
        </authorList>
    </citation>
    <scope>NUCLEOTIDE SEQUENCE</scope>
</reference>
<keyword evidence="3" id="KW-0964">Secreted</keyword>
<accession>A0A1B6IDF4</accession>
<evidence type="ECO:0000256" key="1">
    <source>
        <dbReference type="ARBA" id="ARBA00004613"/>
    </source>
</evidence>
<dbReference type="AlphaFoldDB" id="A0A1B6IDF4"/>
<dbReference type="InterPro" id="IPR020519">
    <property type="entry name" value="DIPK2A/B"/>
</dbReference>
<proteinExistence type="inferred from homology"/>
<protein>
    <recommendedName>
        <fullName evidence="6">FAM69 protein-kinase domain-containing protein</fullName>
    </recommendedName>
</protein>
<keyword evidence="5" id="KW-0812">Transmembrane</keyword>
<feature type="transmembrane region" description="Helical" evidence="5">
    <location>
        <begin position="7"/>
        <end position="30"/>
    </location>
</feature>
<keyword evidence="5" id="KW-0472">Membrane</keyword>
<comment type="similarity">
    <text evidence="2">Belongs to the DIPK family.</text>
</comment>
<organism evidence="8">
    <name type="scientific">Homalodisca liturata</name>
    <dbReference type="NCBI Taxonomy" id="320908"/>
    <lineage>
        <taxon>Eukaryota</taxon>
        <taxon>Metazoa</taxon>
        <taxon>Ecdysozoa</taxon>
        <taxon>Arthropoda</taxon>
        <taxon>Hexapoda</taxon>
        <taxon>Insecta</taxon>
        <taxon>Pterygota</taxon>
        <taxon>Neoptera</taxon>
        <taxon>Paraneoptera</taxon>
        <taxon>Hemiptera</taxon>
        <taxon>Auchenorrhyncha</taxon>
        <taxon>Membracoidea</taxon>
        <taxon>Cicadellidae</taxon>
        <taxon>Cicadellinae</taxon>
        <taxon>Proconiini</taxon>
        <taxon>Homalodisca</taxon>
    </lineage>
</organism>
<dbReference type="Pfam" id="PF12260">
    <property type="entry name" value="PIP49_C"/>
    <property type="match status" value="1"/>
</dbReference>
<evidence type="ECO:0000313" key="8">
    <source>
        <dbReference type="EMBL" id="JAS84942.1"/>
    </source>
</evidence>